<accession>A0A252AXU6</accession>
<dbReference type="GO" id="GO:0006974">
    <property type="term" value="P:DNA damage response"/>
    <property type="evidence" value="ECO:0007669"/>
    <property type="project" value="TreeGrafter"/>
</dbReference>
<dbReference type="Gene3D" id="3.30.110.170">
    <property type="entry name" value="Protein of unknown function (DUF541), domain 1"/>
    <property type="match status" value="1"/>
</dbReference>
<evidence type="ECO:0008006" key="4">
    <source>
        <dbReference type="Google" id="ProtNLM"/>
    </source>
</evidence>
<dbReference type="EMBL" id="JOPA01000004">
    <property type="protein sequence ID" value="OUI96365.1"/>
    <property type="molecule type" value="Genomic_DNA"/>
</dbReference>
<dbReference type="Proteomes" id="UP000194641">
    <property type="component" value="Unassembled WGS sequence"/>
</dbReference>
<evidence type="ECO:0000313" key="3">
    <source>
        <dbReference type="Proteomes" id="UP000194641"/>
    </source>
</evidence>
<dbReference type="Pfam" id="PF04402">
    <property type="entry name" value="SIMPL"/>
    <property type="match status" value="1"/>
</dbReference>
<gene>
    <name evidence="2" type="ORF">HK17_12185</name>
</gene>
<dbReference type="RefSeq" id="WP_086658717.1">
    <property type="nucleotide sequence ID" value="NZ_JBJJWX010000001.1"/>
</dbReference>
<feature type="signal peptide" evidence="1">
    <location>
        <begin position="1"/>
        <end position="28"/>
    </location>
</feature>
<reference evidence="3" key="1">
    <citation type="submission" date="2014-06" db="EMBL/GenBank/DDBJ databases">
        <authorList>
            <person name="Winans N.J."/>
            <person name="Newell P.D."/>
            <person name="Douglas A.E."/>
        </authorList>
    </citation>
    <scope>NUCLEOTIDE SEQUENCE [LARGE SCALE GENOMIC DNA]</scope>
</reference>
<dbReference type="Gene3D" id="3.30.70.2970">
    <property type="entry name" value="Protein of unknown function (DUF541), domain 2"/>
    <property type="match status" value="1"/>
</dbReference>
<dbReference type="PANTHER" id="PTHR34387">
    <property type="entry name" value="SLR1258 PROTEIN"/>
    <property type="match status" value="1"/>
</dbReference>
<protein>
    <recommendedName>
        <fullName evidence="4">SIMPL domain-containing protein</fullName>
    </recommendedName>
</protein>
<comment type="caution">
    <text evidence="2">The sequence shown here is derived from an EMBL/GenBank/DDBJ whole genome shotgun (WGS) entry which is preliminary data.</text>
</comment>
<keyword evidence="1" id="KW-0732">Signal</keyword>
<dbReference type="InterPro" id="IPR007497">
    <property type="entry name" value="SIMPL/DUF541"/>
</dbReference>
<sequence>MTFSFRRAARIIPLVALGTLAVSPVSIAAENDAEARYTKLDITGTGTIQAPPDQLTARFRAESRDTSAAAAQQSVNTQVHKATDLAEKAKGVTYAVLHYSVSELRGEKDKTPPSWSASQTMTFTATDGKSLLPLTGQLQANGLLLEGLEWSLSPDKQKTLFLEAEKAAVTDAKKQAETLAATLGLKVVRFSTISVSGSSFPRPVFMAAMAARSMDSVTPPSSTAETQNVNATANTTVLLAP</sequence>
<dbReference type="InterPro" id="IPR052022">
    <property type="entry name" value="26kDa_periplasmic_antigen"/>
</dbReference>
<evidence type="ECO:0000313" key="2">
    <source>
        <dbReference type="EMBL" id="OUI96365.1"/>
    </source>
</evidence>
<proteinExistence type="predicted"/>
<dbReference type="AlphaFoldDB" id="A0A252AXU6"/>
<feature type="chain" id="PRO_5012287242" description="SIMPL domain-containing protein" evidence="1">
    <location>
        <begin position="29"/>
        <end position="241"/>
    </location>
</feature>
<dbReference type="PANTHER" id="PTHR34387:SF2">
    <property type="entry name" value="SLR1258 PROTEIN"/>
    <property type="match status" value="1"/>
</dbReference>
<name>A0A252AXU6_9PROT</name>
<organism evidence="2 3">
    <name type="scientific">Acetobacter indonesiensis</name>
    <dbReference type="NCBI Taxonomy" id="104101"/>
    <lineage>
        <taxon>Bacteria</taxon>
        <taxon>Pseudomonadati</taxon>
        <taxon>Pseudomonadota</taxon>
        <taxon>Alphaproteobacteria</taxon>
        <taxon>Acetobacterales</taxon>
        <taxon>Acetobacteraceae</taxon>
        <taxon>Acetobacter</taxon>
    </lineage>
</organism>
<evidence type="ECO:0000256" key="1">
    <source>
        <dbReference type="SAM" id="SignalP"/>
    </source>
</evidence>